<reference evidence="1" key="1">
    <citation type="journal article" date="2019" name="Environ. Microbiol.">
        <title>Fungal ecological strategies reflected in gene transcription - a case study of two litter decomposers.</title>
        <authorList>
            <person name="Barbi F."/>
            <person name="Kohler A."/>
            <person name="Barry K."/>
            <person name="Baskaran P."/>
            <person name="Daum C."/>
            <person name="Fauchery L."/>
            <person name="Ihrmark K."/>
            <person name="Kuo A."/>
            <person name="LaButti K."/>
            <person name="Lipzen A."/>
            <person name="Morin E."/>
            <person name="Grigoriev I.V."/>
            <person name="Henrissat B."/>
            <person name="Lindahl B."/>
            <person name="Martin F."/>
        </authorList>
    </citation>
    <scope>NUCLEOTIDE SEQUENCE</scope>
    <source>
        <strain evidence="1">JB14</strain>
    </source>
</reference>
<dbReference type="InterPro" id="IPR036812">
    <property type="entry name" value="NAD(P)_OxRdtase_dom_sf"/>
</dbReference>
<protein>
    <recommendedName>
        <fullName evidence="3">NADP-dependent oxidoreductase domain-containing protein</fullName>
    </recommendedName>
</protein>
<dbReference type="OrthoDB" id="48988at2759"/>
<gene>
    <name evidence="1" type="ORF">BT96DRAFT_743516</name>
</gene>
<dbReference type="Proteomes" id="UP000799118">
    <property type="component" value="Unassembled WGS sequence"/>
</dbReference>
<evidence type="ECO:0000313" key="1">
    <source>
        <dbReference type="EMBL" id="KAE9382323.1"/>
    </source>
</evidence>
<dbReference type="EMBL" id="ML771778">
    <property type="protein sequence ID" value="KAE9382323.1"/>
    <property type="molecule type" value="Genomic_DNA"/>
</dbReference>
<accession>A0A6A4GA27</accession>
<feature type="non-terminal residue" evidence="1">
    <location>
        <position position="54"/>
    </location>
</feature>
<dbReference type="AlphaFoldDB" id="A0A6A4GA27"/>
<name>A0A6A4GA27_9AGAR</name>
<keyword evidence="2" id="KW-1185">Reference proteome</keyword>
<feature type="non-terminal residue" evidence="1">
    <location>
        <position position="1"/>
    </location>
</feature>
<evidence type="ECO:0000313" key="2">
    <source>
        <dbReference type="Proteomes" id="UP000799118"/>
    </source>
</evidence>
<dbReference type="SUPFAM" id="SSF51430">
    <property type="entry name" value="NAD(P)-linked oxidoreductase"/>
    <property type="match status" value="1"/>
</dbReference>
<proteinExistence type="predicted"/>
<organism evidence="1 2">
    <name type="scientific">Gymnopus androsaceus JB14</name>
    <dbReference type="NCBI Taxonomy" id="1447944"/>
    <lineage>
        <taxon>Eukaryota</taxon>
        <taxon>Fungi</taxon>
        <taxon>Dikarya</taxon>
        <taxon>Basidiomycota</taxon>
        <taxon>Agaricomycotina</taxon>
        <taxon>Agaricomycetes</taxon>
        <taxon>Agaricomycetidae</taxon>
        <taxon>Agaricales</taxon>
        <taxon>Marasmiineae</taxon>
        <taxon>Omphalotaceae</taxon>
        <taxon>Gymnopus</taxon>
    </lineage>
</organism>
<sequence length="54" mass="6069">RKVENLVENLEALNISLSDEQIKELESVIPFDVGFPVNFIVSYSTFSLHSATDI</sequence>
<evidence type="ECO:0008006" key="3">
    <source>
        <dbReference type="Google" id="ProtNLM"/>
    </source>
</evidence>